<keyword evidence="3" id="KW-1185">Reference proteome</keyword>
<feature type="compositionally biased region" description="Polar residues" evidence="1">
    <location>
        <begin position="79"/>
        <end position="101"/>
    </location>
</feature>
<feature type="region of interest" description="Disordered" evidence="1">
    <location>
        <begin position="52"/>
        <end position="122"/>
    </location>
</feature>
<proteinExistence type="predicted"/>
<evidence type="ECO:0000313" key="2">
    <source>
        <dbReference type="EMBL" id="KAB8215043.1"/>
    </source>
</evidence>
<feature type="compositionally biased region" description="Polar residues" evidence="1">
    <location>
        <begin position="109"/>
        <end position="122"/>
    </location>
</feature>
<accession>A0A5N6EDY2</accession>
<dbReference type="Proteomes" id="UP000326799">
    <property type="component" value="Unassembled WGS sequence"/>
</dbReference>
<organism evidence="2 3">
    <name type="scientific">Aspergillus novoparasiticus</name>
    <dbReference type="NCBI Taxonomy" id="986946"/>
    <lineage>
        <taxon>Eukaryota</taxon>
        <taxon>Fungi</taxon>
        <taxon>Dikarya</taxon>
        <taxon>Ascomycota</taxon>
        <taxon>Pezizomycotina</taxon>
        <taxon>Eurotiomycetes</taxon>
        <taxon>Eurotiomycetidae</taxon>
        <taxon>Eurotiales</taxon>
        <taxon>Aspergillaceae</taxon>
        <taxon>Aspergillus</taxon>
        <taxon>Aspergillus subgen. Circumdati</taxon>
    </lineage>
</organism>
<dbReference type="EMBL" id="ML733514">
    <property type="protein sequence ID" value="KAB8215043.1"/>
    <property type="molecule type" value="Genomic_DNA"/>
</dbReference>
<evidence type="ECO:0000313" key="3">
    <source>
        <dbReference type="Proteomes" id="UP000326799"/>
    </source>
</evidence>
<evidence type="ECO:0000256" key="1">
    <source>
        <dbReference type="SAM" id="MobiDB-lite"/>
    </source>
</evidence>
<sequence>MVDNNSHSVERPLFDVENRGASEMISTRLNDRSGDSAIYNVIPSDAVTNEEAIIQDQGPSISHPTTKDHGLDSALSYPTPESRSSNTPILMNEMQHTTSDQNEAEVPQINETSSMSEDSAENFTTPVVQTSEGEAFPEIGNSDISLPLTLWPPMILSRII</sequence>
<gene>
    <name evidence="2" type="ORF">BDV33DRAFT_208743</name>
</gene>
<protein>
    <submittedName>
        <fullName evidence="2">Uncharacterized protein</fullName>
    </submittedName>
</protein>
<dbReference type="AlphaFoldDB" id="A0A5N6EDY2"/>
<name>A0A5N6EDY2_9EURO</name>
<reference evidence="2 3" key="1">
    <citation type="submission" date="2019-04" db="EMBL/GenBank/DDBJ databases">
        <title>Fungal friends and foes A comparative genomics study of 23 Aspergillus species from section Flavi.</title>
        <authorList>
            <consortium name="DOE Joint Genome Institute"/>
            <person name="Kjaerbolling I."/>
            <person name="Vesth T.C."/>
            <person name="Frisvad J.C."/>
            <person name="Nybo J.L."/>
            <person name="Theobald S."/>
            <person name="Kildgaard S."/>
            <person name="Petersen T.I."/>
            <person name="Kuo A."/>
            <person name="Sato A."/>
            <person name="Lyhne E.K."/>
            <person name="Kogle M.E."/>
            <person name="Wiebenga A."/>
            <person name="Kun R.S."/>
            <person name="Lubbers R.J."/>
            <person name="Makela M.R."/>
            <person name="Barry K."/>
            <person name="Chovatia M."/>
            <person name="Clum A."/>
            <person name="Daum C."/>
            <person name="Haridas S."/>
            <person name="He G."/>
            <person name="LaButti K."/>
            <person name="Lipzen A."/>
            <person name="Mondo S."/>
            <person name="Pangilinan J."/>
            <person name="Riley R."/>
            <person name="Salamov A."/>
            <person name="Simmons B.A."/>
            <person name="Magnuson J.K."/>
            <person name="Henrissat B."/>
            <person name="Mortensen U.H."/>
            <person name="Larsen T.O."/>
            <person name="De vries R.P."/>
            <person name="Grigoriev I.V."/>
            <person name="Machida M."/>
            <person name="Baker S.E."/>
            <person name="Andersen M.R."/>
        </authorList>
    </citation>
    <scope>NUCLEOTIDE SEQUENCE [LARGE SCALE GENOMIC DNA]</scope>
    <source>
        <strain evidence="2 3">CBS 126849</strain>
    </source>
</reference>